<dbReference type="AlphaFoldDB" id="A0A9P4KA48"/>
<dbReference type="PANTHER" id="PTHR24148">
    <property type="entry name" value="ANKYRIN REPEAT DOMAIN-CONTAINING PROTEIN 39 HOMOLOG-RELATED"/>
    <property type="match status" value="1"/>
</dbReference>
<gene>
    <name evidence="2" type="ORF">CC78DRAFT_580107</name>
</gene>
<proteinExistence type="predicted"/>
<protein>
    <recommendedName>
        <fullName evidence="1">Heterokaryon incompatibility domain-containing protein</fullName>
    </recommendedName>
</protein>
<feature type="domain" description="Heterokaryon incompatibility" evidence="1">
    <location>
        <begin position="50"/>
        <end position="173"/>
    </location>
</feature>
<evidence type="ECO:0000313" key="2">
    <source>
        <dbReference type="EMBL" id="KAF2264863.1"/>
    </source>
</evidence>
<dbReference type="Proteomes" id="UP000800093">
    <property type="component" value="Unassembled WGS sequence"/>
</dbReference>
<dbReference type="EMBL" id="ML986613">
    <property type="protein sequence ID" value="KAF2264863.1"/>
    <property type="molecule type" value="Genomic_DNA"/>
</dbReference>
<dbReference type="InterPro" id="IPR052895">
    <property type="entry name" value="HetReg/Transcr_Mod"/>
</dbReference>
<keyword evidence="3" id="KW-1185">Reference proteome</keyword>
<reference evidence="3" key="1">
    <citation type="journal article" date="2020" name="Stud. Mycol.">
        <title>101 Dothideomycetes genomes: A test case for predicting lifestyles and emergence of pathogens.</title>
        <authorList>
            <person name="Haridas S."/>
            <person name="Albert R."/>
            <person name="Binder M."/>
            <person name="Bloem J."/>
            <person name="LaButti K."/>
            <person name="Salamov A."/>
            <person name="Andreopoulos B."/>
            <person name="Baker S."/>
            <person name="Barry K."/>
            <person name="Bills G."/>
            <person name="Bluhm B."/>
            <person name="Cannon C."/>
            <person name="Castanera R."/>
            <person name="Culley D."/>
            <person name="Daum C."/>
            <person name="Ezra D."/>
            <person name="Gonzalez J."/>
            <person name="Henrissat B."/>
            <person name="Kuo A."/>
            <person name="Liang C."/>
            <person name="Lipzen A."/>
            <person name="Lutzoni F."/>
            <person name="Magnuson J."/>
            <person name="Mondo S."/>
            <person name="Nolan M."/>
            <person name="Ohm R."/>
            <person name="Pangilinan J."/>
            <person name="Park H.-J."/>
            <person name="Ramirez L."/>
            <person name="Alfaro M."/>
            <person name="Sun H."/>
            <person name="Tritt A."/>
            <person name="Yoshinaga Y."/>
            <person name="Zwiers L.-H."/>
            <person name="Turgeon B."/>
            <person name="Goodwin S."/>
            <person name="Spatafora J."/>
            <person name="Crous P."/>
            <person name="Grigoriev I."/>
        </authorList>
    </citation>
    <scope>NUCLEOTIDE SEQUENCE [LARGE SCALE GENOMIC DNA]</scope>
    <source>
        <strain evidence="3">CBS 304.66</strain>
    </source>
</reference>
<evidence type="ECO:0000313" key="3">
    <source>
        <dbReference type="Proteomes" id="UP000800093"/>
    </source>
</evidence>
<name>A0A9P4KA48_9PLEO</name>
<accession>A0A9P4KA48</accession>
<comment type="caution">
    <text evidence="2">The sequence shown here is derived from an EMBL/GenBank/DDBJ whole genome shotgun (WGS) entry which is preliminary data.</text>
</comment>
<dbReference type="InterPro" id="IPR010730">
    <property type="entry name" value="HET"/>
</dbReference>
<sequence length="558" mass="64135">MDLSGTIQDYRYIALPDDRSIRMLILDSGEQGNTLRGSLNAVECNSAGSYESLSYVWGAPEWIHEILIQGEDGGGRIKLTPNLFEALNRLILPDRIRRIWVDQICINQVDWLERSQQNSIWSTNSSISFKLKEPGKSPIDLKQDLEKVLEDGWGPLSHLTDPPWFTRGWVVQEFGTKTPATLVWGASEIDWLILYNVCMKLNDYRNLRCKFKIKTTYLRYIFERFVERDLSNDHANRINFLYELHRARHLKFSDDRDRVFAWLGHYSLRWSNKELGALAADYTKSLIEIYNDVTTGGWKAAKRSLSSSDKSSAPTQHRASQDTLPSWVPDWRTYQNHMLYEPINPHHAHGASSPKLKLDLDLPSLIIHGVEVDTIDMYSRPLLSKEFNIGHADSEGKTAIEYIWRDICQKGRFNLADKYITGEESLFACMQTLGNGCVLMARWEQNPYHETPPSWWLEKEAVYHTDVLGEPQTRAVSGVAKNRIFARTEKGYYVPRPGIMEPGDIICVLFGGKQPFCLRPFGHVYRLVGECYVHGLMNGQAMAMMDRQELTEMAFQIV</sequence>
<dbReference type="OrthoDB" id="2157530at2759"/>
<dbReference type="Pfam" id="PF26639">
    <property type="entry name" value="Het-6_barrel"/>
    <property type="match status" value="1"/>
</dbReference>
<evidence type="ECO:0000259" key="1">
    <source>
        <dbReference type="Pfam" id="PF06985"/>
    </source>
</evidence>
<organism evidence="2 3">
    <name type="scientific">Lojkania enalia</name>
    <dbReference type="NCBI Taxonomy" id="147567"/>
    <lineage>
        <taxon>Eukaryota</taxon>
        <taxon>Fungi</taxon>
        <taxon>Dikarya</taxon>
        <taxon>Ascomycota</taxon>
        <taxon>Pezizomycotina</taxon>
        <taxon>Dothideomycetes</taxon>
        <taxon>Pleosporomycetidae</taxon>
        <taxon>Pleosporales</taxon>
        <taxon>Pleosporales incertae sedis</taxon>
        <taxon>Lojkania</taxon>
    </lineage>
</organism>
<dbReference type="PANTHER" id="PTHR24148:SF64">
    <property type="entry name" value="HETEROKARYON INCOMPATIBILITY DOMAIN-CONTAINING PROTEIN"/>
    <property type="match status" value="1"/>
</dbReference>
<dbReference type="Pfam" id="PF06985">
    <property type="entry name" value="HET"/>
    <property type="match status" value="1"/>
</dbReference>